<proteinExistence type="predicted"/>
<evidence type="ECO:0000259" key="1">
    <source>
        <dbReference type="Pfam" id="PF00149"/>
    </source>
</evidence>
<sequence length="341" mass="38023">MGISALEAKEAYDQCGSYTEAAKMLGVHPTTVMRTIRRAEATTEAGFETPDLPSSVAPVEEIIERQMKAYKRKRIAAEARSMVDVQIRIDGPYGIAHGGDPHLDDNGANWPRLLRDLECIKKTEGLFGANVGDVTNNWIGRLAALYANQNTTENEAWKLAEWFIEELCPLYLVGGNHDVWAGGKDPLKWMMGQQPGVQGDHGVRLRLKSPSGRDCLINARHDFPGRSQYSPTFGPAKAAFKGHAYHILTCGHTHVSGYQIVKNSFNGTVSHALRVGAYKQFDDFADKLGFDDHHVFECPVTVINPEADDERKFVKVFFDPEEGADYLNFARTRYKQAKTIH</sequence>
<dbReference type="InterPro" id="IPR029052">
    <property type="entry name" value="Metallo-depent_PP-like"/>
</dbReference>
<gene>
    <name evidence="2" type="ORF">LAL4801_04238</name>
</gene>
<evidence type="ECO:0000313" key="2">
    <source>
        <dbReference type="EMBL" id="CTQ45783.1"/>
    </source>
</evidence>
<dbReference type="Pfam" id="PF00149">
    <property type="entry name" value="Metallophos"/>
    <property type="match status" value="1"/>
</dbReference>
<accession>A0A0M6Y8B6</accession>
<dbReference type="SUPFAM" id="SSF56300">
    <property type="entry name" value="Metallo-dependent phosphatases"/>
    <property type="match status" value="1"/>
</dbReference>
<dbReference type="CDD" id="cd00838">
    <property type="entry name" value="MPP_superfamily"/>
    <property type="match status" value="1"/>
</dbReference>
<dbReference type="AlphaFoldDB" id="A0A0M6Y8B6"/>
<reference evidence="3" key="1">
    <citation type="submission" date="2015-07" db="EMBL/GenBank/DDBJ databases">
        <authorList>
            <person name="Rodrigo-Torres Lidia"/>
            <person name="Arahal R.David."/>
        </authorList>
    </citation>
    <scope>NUCLEOTIDE SEQUENCE [LARGE SCALE GENOMIC DNA]</scope>
    <source>
        <strain evidence="3">CECT 4801</strain>
    </source>
</reference>
<protein>
    <recommendedName>
        <fullName evidence="1">Calcineurin-like phosphoesterase domain-containing protein</fullName>
    </recommendedName>
</protein>
<dbReference type="OrthoDB" id="9067438at2"/>
<keyword evidence="3" id="KW-1185">Reference proteome</keyword>
<organism evidence="2 3">
    <name type="scientific">Roseibium aggregatum</name>
    <dbReference type="NCBI Taxonomy" id="187304"/>
    <lineage>
        <taxon>Bacteria</taxon>
        <taxon>Pseudomonadati</taxon>
        <taxon>Pseudomonadota</taxon>
        <taxon>Alphaproteobacteria</taxon>
        <taxon>Hyphomicrobiales</taxon>
        <taxon>Stappiaceae</taxon>
        <taxon>Roseibium</taxon>
    </lineage>
</organism>
<dbReference type="EMBL" id="CXST01000002">
    <property type="protein sequence ID" value="CTQ45783.1"/>
    <property type="molecule type" value="Genomic_DNA"/>
</dbReference>
<dbReference type="Proteomes" id="UP000048926">
    <property type="component" value="Unassembled WGS sequence"/>
</dbReference>
<name>A0A0M6Y8B6_9HYPH</name>
<dbReference type="GO" id="GO:0016787">
    <property type="term" value="F:hydrolase activity"/>
    <property type="evidence" value="ECO:0007669"/>
    <property type="project" value="InterPro"/>
</dbReference>
<evidence type="ECO:0000313" key="3">
    <source>
        <dbReference type="Proteomes" id="UP000048926"/>
    </source>
</evidence>
<dbReference type="RefSeq" id="WP_055659036.1">
    <property type="nucleotide sequence ID" value="NZ_CXST01000002.1"/>
</dbReference>
<feature type="domain" description="Calcineurin-like phosphoesterase" evidence="1">
    <location>
        <begin position="95"/>
        <end position="255"/>
    </location>
</feature>
<dbReference type="InterPro" id="IPR004843">
    <property type="entry name" value="Calcineurin-like_PHP"/>
</dbReference>